<proteinExistence type="predicted"/>
<organism evidence="1 2">
    <name type="scientific">Pyxidicoccus fallax</name>
    <dbReference type="NCBI Taxonomy" id="394095"/>
    <lineage>
        <taxon>Bacteria</taxon>
        <taxon>Pseudomonadati</taxon>
        <taxon>Myxococcota</taxon>
        <taxon>Myxococcia</taxon>
        <taxon>Myxococcales</taxon>
        <taxon>Cystobacterineae</taxon>
        <taxon>Myxococcaceae</taxon>
        <taxon>Pyxidicoccus</taxon>
    </lineage>
</organism>
<reference evidence="1 2" key="1">
    <citation type="submission" date="2020-04" db="EMBL/GenBank/DDBJ databases">
        <title>Draft genome of Pyxidicoccus fallax type strain.</title>
        <authorList>
            <person name="Whitworth D.E."/>
        </authorList>
    </citation>
    <scope>NUCLEOTIDE SEQUENCE [LARGE SCALE GENOMIC DNA]</scope>
    <source>
        <strain evidence="1 2">DSM 14698</strain>
    </source>
</reference>
<dbReference type="GO" id="GO:0016874">
    <property type="term" value="F:ligase activity"/>
    <property type="evidence" value="ECO:0007669"/>
    <property type="project" value="UniProtKB-KW"/>
</dbReference>
<dbReference type="EMBL" id="JABBJJ010000579">
    <property type="protein sequence ID" value="NMO23321.1"/>
    <property type="molecule type" value="Genomic_DNA"/>
</dbReference>
<evidence type="ECO:0000313" key="2">
    <source>
        <dbReference type="Proteomes" id="UP000518300"/>
    </source>
</evidence>
<protein>
    <submittedName>
        <fullName evidence="1">Fatty acyl-AMP ligase</fullName>
    </submittedName>
</protein>
<feature type="non-terminal residue" evidence="1">
    <location>
        <position position="72"/>
    </location>
</feature>
<evidence type="ECO:0000313" key="1">
    <source>
        <dbReference type="EMBL" id="NMO23321.1"/>
    </source>
</evidence>
<comment type="caution">
    <text evidence="1">The sequence shown here is derived from an EMBL/GenBank/DDBJ whole genome shotgun (WGS) entry which is preliminary data.</text>
</comment>
<sequence length="72" mass="7966">MSQPRTLIDLLEERSLTRPEHHLYTFLEDGTGEGTALTRGELYSRARRIGAALQQMAPAGERAVLLYPPGAD</sequence>
<dbReference type="SUPFAM" id="SSF56801">
    <property type="entry name" value="Acetyl-CoA synthetase-like"/>
    <property type="match status" value="1"/>
</dbReference>
<gene>
    <name evidence="1" type="ORF">HG543_51940</name>
</gene>
<dbReference type="InterPro" id="IPR042099">
    <property type="entry name" value="ANL_N_sf"/>
</dbReference>
<dbReference type="AlphaFoldDB" id="A0A848M0D5"/>
<dbReference type="Gene3D" id="3.40.50.12780">
    <property type="entry name" value="N-terminal domain of ligase-like"/>
    <property type="match status" value="1"/>
</dbReference>
<accession>A0A848M0D5</accession>
<name>A0A848M0D5_9BACT</name>
<dbReference type="Proteomes" id="UP000518300">
    <property type="component" value="Unassembled WGS sequence"/>
</dbReference>
<keyword evidence="2" id="KW-1185">Reference proteome</keyword>
<keyword evidence="1" id="KW-0436">Ligase</keyword>